<protein>
    <submittedName>
        <fullName evidence="1">Uncharacterized protein</fullName>
    </submittedName>
</protein>
<evidence type="ECO:0000313" key="2">
    <source>
        <dbReference type="Proteomes" id="UP000188388"/>
    </source>
</evidence>
<dbReference type="AlphaFoldDB" id="A0A1R3V7G1"/>
<name>A0A1R3V7G1_9HYPH</name>
<keyword evidence="2" id="KW-1185">Reference proteome</keyword>
<dbReference type="EMBL" id="FTPD01000017">
    <property type="protein sequence ID" value="SIT55834.1"/>
    <property type="molecule type" value="Genomic_DNA"/>
</dbReference>
<organism evidence="1 2">
    <name type="scientific">Mesorhizobium prunaredense</name>
    <dbReference type="NCBI Taxonomy" id="1631249"/>
    <lineage>
        <taxon>Bacteria</taxon>
        <taxon>Pseudomonadati</taxon>
        <taxon>Pseudomonadota</taxon>
        <taxon>Alphaproteobacteria</taxon>
        <taxon>Hyphomicrobiales</taxon>
        <taxon>Phyllobacteriaceae</taxon>
        <taxon>Mesorhizobium</taxon>
    </lineage>
</organism>
<accession>A0A1R3V7G1</accession>
<evidence type="ECO:0000313" key="1">
    <source>
        <dbReference type="EMBL" id="SIT55834.1"/>
    </source>
</evidence>
<dbReference type="STRING" id="1631249.BQ8794_240041"/>
<gene>
    <name evidence="1" type="ORF">BQ8794_240041</name>
</gene>
<dbReference type="Proteomes" id="UP000188388">
    <property type="component" value="Unassembled WGS sequence"/>
</dbReference>
<reference evidence="2" key="1">
    <citation type="submission" date="2017-01" db="EMBL/GenBank/DDBJ databases">
        <authorList>
            <person name="Brunel B."/>
        </authorList>
    </citation>
    <scope>NUCLEOTIDE SEQUENCE [LARGE SCALE GENOMIC DNA]</scope>
</reference>
<proteinExistence type="predicted"/>
<dbReference type="RefSeq" id="WP_077378731.1">
    <property type="nucleotide sequence ID" value="NZ_FTPD01000017.1"/>
</dbReference>
<sequence>MNAGAGRINVVFWEAKTLGDSRLRSRRNPEVIRQLGVYNKYLSRPVYRDAASAAYVETCRLLRTFHRMATKLSGEAALPRLGNLVARIAAGAEAPVVDPMPRLLIFPAELEAGKFERQVSTWSSHLAKLGSEFPVYCVDDAKAAVLGRLNRQLDGESA</sequence>